<evidence type="ECO:0000313" key="2">
    <source>
        <dbReference type="Proteomes" id="UP000269015"/>
    </source>
</evidence>
<dbReference type="KEGG" id="cio:CEQ15_06435"/>
<proteinExistence type="predicted"/>
<reference evidence="1 2" key="1">
    <citation type="submission" date="2018-11" db="EMBL/GenBank/DDBJ databases">
        <title>Proposal to divide the Flavobacteriaceae and reorganize its genera based on Amino Acid Identity values calculated from whole genome sequences.</title>
        <authorList>
            <person name="Nicholson A.C."/>
            <person name="Gulvik C.A."/>
            <person name="Whitney A.M."/>
            <person name="Humrighouse B.W."/>
            <person name="Bell M."/>
            <person name="Holmes B."/>
            <person name="Steigerwalt A.G."/>
            <person name="Villarma A."/>
            <person name="Sheth M."/>
            <person name="Batra D."/>
            <person name="Pryor J."/>
            <person name="Bernardet J.-F."/>
            <person name="Hugo C."/>
            <person name="Kampfer P."/>
            <person name="Newman J."/>
            <person name="McQuiston J.R."/>
        </authorList>
    </citation>
    <scope>NUCLEOTIDE SEQUENCE [LARGE SCALE GENOMIC DNA]</scope>
    <source>
        <strain evidence="1 2">H5559</strain>
    </source>
</reference>
<evidence type="ECO:0000313" key="1">
    <source>
        <dbReference type="EMBL" id="AZB16823.1"/>
    </source>
</evidence>
<dbReference type="EMBL" id="CP033930">
    <property type="protein sequence ID" value="AZB16823.1"/>
    <property type="molecule type" value="Genomic_DNA"/>
</dbReference>
<name>A0AAD0YSW9_CHRID</name>
<dbReference type="AlphaFoldDB" id="A0AAD0YSW9"/>
<gene>
    <name evidence="1" type="ORF">EG352_03070</name>
</gene>
<accession>A0AAD0YSW9</accession>
<dbReference type="Proteomes" id="UP000269015">
    <property type="component" value="Chromosome"/>
</dbReference>
<sequence length="73" mass="8607">MRFFNKFSALYKAIIVHYIKIDHIQEPGNPGAFITLHLNIRQRFNFLFYIVDQAKIGFTIIEVVRLTQLLHSS</sequence>
<organism evidence="1 2">
    <name type="scientific">Chryseobacterium indologenes</name>
    <name type="common">Flavobacterium indologenes</name>
    <dbReference type="NCBI Taxonomy" id="253"/>
    <lineage>
        <taxon>Bacteria</taxon>
        <taxon>Pseudomonadati</taxon>
        <taxon>Bacteroidota</taxon>
        <taxon>Flavobacteriia</taxon>
        <taxon>Flavobacteriales</taxon>
        <taxon>Weeksellaceae</taxon>
        <taxon>Chryseobacterium group</taxon>
        <taxon>Chryseobacterium</taxon>
    </lineage>
</organism>
<protein>
    <submittedName>
        <fullName evidence="1">Uncharacterized protein</fullName>
    </submittedName>
</protein>